<dbReference type="Gene3D" id="3.60.21.10">
    <property type="match status" value="1"/>
</dbReference>
<evidence type="ECO:0000313" key="3">
    <source>
        <dbReference type="Proteomes" id="UP000199577"/>
    </source>
</evidence>
<dbReference type="AlphaFoldDB" id="A0A1I1I4C5"/>
<dbReference type="InterPro" id="IPR029052">
    <property type="entry name" value="Metallo-depent_PP-like"/>
</dbReference>
<dbReference type="RefSeq" id="WP_090973474.1">
    <property type="nucleotide sequence ID" value="NZ_FOLL01000008.1"/>
</dbReference>
<dbReference type="STRING" id="623281.SAMN05421747_10855"/>
<proteinExistence type="predicted"/>
<dbReference type="PANTHER" id="PTHR12905:SF0">
    <property type="entry name" value="CALCINEURIN-LIKE PHOSPHOESTERASE DOMAIN-CONTAINING PROTEIN"/>
    <property type="match status" value="1"/>
</dbReference>
<keyword evidence="3" id="KW-1185">Reference proteome</keyword>
<dbReference type="Proteomes" id="UP000199577">
    <property type="component" value="Unassembled WGS sequence"/>
</dbReference>
<dbReference type="GO" id="GO:0016787">
    <property type="term" value="F:hydrolase activity"/>
    <property type="evidence" value="ECO:0007669"/>
    <property type="project" value="InterPro"/>
</dbReference>
<gene>
    <name evidence="2" type="ORF">SAMN05421747_10855</name>
</gene>
<dbReference type="InterPro" id="IPR051693">
    <property type="entry name" value="UPF0046_metallophosphoest"/>
</dbReference>
<dbReference type="SUPFAM" id="SSF56300">
    <property type="entry name" value="Metallo-dependent phosphatases"/>
    <property type="match status" value="1"/>
</dbReference>
<dbReference type="EMBL" id="FOLL01000008">
    <property type="protein sequence ID" value="SFC31157.1"/>
    <property type="molecule type" value="Genomic_DNA"/>
</dbReference>
<sequence length="239" mass="27544">MKIVAISDTHGQHRKLKLPNGDMIIHAGDISKRGHPVEIEDFLDWFSNLKFRHKVFIAGNHDFFLEDAHPDIIGRMIPKDVIYLNDSGVEIDCLKIWGSPITPYFHNWAFNRKRGAEIKAHWDLIPNNTDILITHGPPFGILDETVYSKRTGCEELLLRVYQIQPKYHIFGHIHEDYGVLAKRETTFVNASVLDDRYELKNDAVILNHSRDLIGAQQLTGTRKDTVSKNNKFVCHINRN</sequence>
<dbReference type="Pfam" id="PF00149">
    <property type="entry name" value="Metallophos"/>
    <property type="match status" value="1"/>
</dbReference>
<dbReference type="InterPro" id="IPR004843">
    <property type="entry name" value="Calcineurin-like_PHP"/>
</dbReference>
<protein>
    <submittedName>
        <fullName evidence="2">Predicted phosphoesterase</fullName>
    </submittedName>
</protein>
<evidence type="ECO:0000259" key="1">
    <source>
        <dbReference type="Pfam" id="PF00149"/>
    </source>
</evidence>
<organism evidence="2 3">
    <name type="scientific">Parapedobacter composti</name>
    <dbReference type="NCBI Taxonomy" id="623281"/>
    <lineage>
        <taxon>Bacteria</taxon>
        <taxon>Pseudomonadati</taxon>
        <taxon>Bacteroidota</taxon>
        <taxon>Sphingobacteriia</taxon>
        <taxon>Sphingobacteriales</taxon>
        <taxon>Sphingobacteriaceae</taxon>
        <taxon>Parapedobacter</taxon>
    </lineage>
</organism>
<dbReference type="OrthoDB" id="332939at2"/>
<evidence type="ECO:0000313" key="2">
    <source>
        <dbReference type="EMBL" id="SFC31157.1"/>
    </source>
</evidence>
<feature type="domain" description="Calcineurin-like phosphoesterase" evidence="1">
    <location>
        <begin position="1"/>
        <end position="175"/>
    </location>
</feature>
<accession>A0A1I1I4C5</accession>
<dbReference type="PANTHER" id="PTHR12905">
    <property type="entry name" value="METALLOPHOSPHOESTERASE"/>
    <property type="match status" value="1"/>
</dbReference>
<dbReference type="CDD" id="cd07379">
    <property type="entry name" value="MPP_239FB"/>
    <property type="match status" value="1"/>
</dbReference>
<name>A0A1I1I4C5_9SPHI</name>
<reference evidence="2 3" key="1">
    <citation type="submission" date="2016-10" db="EMBL/GenBank/DDBJ databases">
        <authorList>
            <person name="de Groot N.N."/>
        </authorList>
    </citation>
    <scope>NUCLEOTIDE SEQUENCE [LARGE SCALE GENOMIC DNA]</scope>
    <source>
        <strain evidence="2 3">DSM 22900</strain>
    </source>
</reference>